<dbReference type="InterPro" id="IPR032710">
    <property type="entry name" value="NTF2-like_dom_sf"/>
</dbReference>
<evidence type="ECO:0000313" key="3">
    <source>
        <dbReference type="Proteomes" id="UP000756132"/>
    </source>
</evidence>
<dbReference type="OrthoDB" id="3640029at2759"/>
<feature type="region of interest" description="Disordered" evidence="1">
    <location>
        <begin position="1"/>
        <end position="36"/>
    </location>
</feature>
<name>A0A9Q8P736_PASFU</name>
<dbReference type="KEGG" id="ffu:CLAFUR5_08767"/>
<protein>
    <submittedName>
        <fullName evidence="2">Uncharacterized protein</fullName>
    </submittedName>
</protein>
<dbReference type="Proteomes" id="UP000756132">
    <property type="component" value="Chromosome 3"/>
</dbReference>
<evidence type="ECO:0000313" key="2">
    <source>
        <dbReference type="EMBL" id="UJO15601.1"/>
    </source>
</evidence>
<feature type="compositionally biased region" description="Basic and acidic residues" evidence="1">
    <location>
        <begin position="27"/>
        <end position="36"/>
    </location>
</feature>
<feature type="compositionally biased region" description="Low complexity" evidence="1">
    <location>
        <begin position="11"/>
        <end position="26"/>
    </location>
</feature>
<reference evidence="2" key="1">
    <citation type="submission" date="2021-12" db="EMBL/GenBank/DDBJ databases">
        <authorList>
            <person name="Zaccaron A."/>
            <person name="Stergiopoulos I."/>
        </authorList>
    </citation>
    <scope>NUCLEOTIDE SEQUENCE</scope>
    <source>
        <strain evidence="2">Race5_Kim</strain>
    </source>
</reference>
<accession>A0A9Q8P736</accession>
<dbReference type="AlphaFoldDB" id="A0A9Q8P736"/>
<organism evidence="2 3">
    <name type="scientific">Passalora fulva</name>
    <name type="common">Tomato leaf mold</name>
    <name type="synonym">Cladosporium fulvum</name>
    <dbReference type="NCBI Taxonomy" id="5499"/>
    <lineage>
        <taxon>Eukaryota</taxon>
        <taxon>Fungi</taxon>
        <taxon>Dikarya</taxon>
        <taxon>Ascomycota</taxon>
        <taxon>Pezizomycotina</taxon>
        <taxon>Dothideomycetes</taxon>
        <taxon>Dothideomycetidae</taxon>
        <taxon>Mycosphaerellales</taxon>
        <taxon>Mycosphaerellaceae</taxon>
        <taxon>Fulvia</taxon>
    </lineage>
</organism>
<proteinExistence type="predicted"/>
<dbReference type="SUPFAM" id="SSF54427">
    <property type="entry name" value="NTF2-like"/>
    <property type="match status" value="1"/>
</dbReference>
<reference evidence="2" key="2">
    <citation type="journal article" date="2022" name="Microb. Genom.">
        <title>A chromosome-scale genome assembly of the tomato pathogen Cladosporium fulvum reveals a compartmentalized genome architecture and the presence of a dispensable chromosome.</title>
        <authorList>
            <person name="Zaccaron A.Z."/>
            <person name="Chen L.H."/>
            <person name="Samaras A."/>
            <person name="Stergiopoulos I."/>
        </authorList>
    </citation>
    <scope>NUCLEOTIDE SEQUENCE</scope>
    <source>
        <strain evidence="2">Race5_Kim</strain>
    </source>
</reference>
<gene>
    <name evidence="2" type="ORF">CLAFUR5_08767</name>
</gene>
<feature type="compositionally biased region" description="Basic and acidic residues" evidence="1">
    <location>
        <begin position="1"/>
        <end position="10"/>
    </location>
</feature>
<dbReference type="EMBL" id="CP090165">
    <property type="protein sequence ID" value="UJO15601.1"/>
    <property type="molecule type" value="Genomic_DNA"/>
</dbReference>
<keyword evidence="3" id="KW-1185">Reference proteome</keyword>
<dbReference type="GeneID" id="71988645"/>
<evidence type="ECO:0000256" key="1">
    <source>
        <dbReference type="SAM" id="MobiDB-lite"/>
    </source>
</evidence>
<sequence length="166" mass="18483">MSSSGEDHHTTPSTADTTTPSSTSSEAPHHIRSSKEVKEHLENTVEYLCTCANDRTIYDVREYFGQDFVAVIVPPQKLTLDEYFSHLRSVRSVKPNVWIQSNGMSTVVDAQKGSARVFMDFEISGVYEGVVRPSVAVFKFRYGLDGKWRLVHYEAADGLSGMGSMP</sequence>
<dbReference type="RefSeq" id="XP_047759967.1">
    <property type="nucleotide sequence ID" value="XM_047907915.1"/>
</dbReference>